<sequence length="128" mass="14580">MHFRNLHIDNEYSAWRIYSCPNPIQNPEFMHLQLGKSFSSLEASSQMTTCFGFVLEHSWGFLFSSTFYLLSRCCNIAALTFLNPLSDSKSIVLDEDVGKKNKKSSGQMTYEGYSQKWESSSVLFHAGV</sequence>
<reference evidence="1 2" key="1">
    <citation type="journal article" date="2022" name="Plant J.">
        <title>Chromosome-level genome of Camellia lanceoleosa provides a valuable resource for understanding genome evolution and self-incompatibility.</title>
        <authorList>
            <person name="Gong W."/>
            <person name="Xiao S."/>
            <person name="Wang L."/>
            <person name="Liao Z."/>
            <person name="Chang Y."/>
            <person name="Mo W."/>
            <person name="Hu G."/>
            <person name="Li W."/>
            <person name="Zhao G."/>
            <person name="Zhu H."/>
            <person name="Hu X."/>
            <person name="Ji K."/>
            <person name="Xiang X."/>
            <person name="Song Q."/>
            <person name="Yuan D."/>
            <person name="Jin S."/>
            <person name="Zhang L."/>
        </authorList>
    </citation>
    <scope>NUCLEOTIDE SEQUENCE [LARGE SCALE GENOMIC DNA]</scope>
    <source>
        <strain evidence="1">SQ_2022a</strain>
    </source>
</reference>
<dbReference type="EMBL" id="CM045770">
    <property type="protein sequence ID" value="KAI7990224.1"/>
    <property type="molecule type" value="Genomic_DNA"/>
</dbReference>
<evidence type="ECO:0000313" key="1">
    <source>
        <dbReference type="EMBL" id="KAI7990224.1"/>
    </source>
</evidence>
<evidence type="ECO:0000313" key="2">
    <source>
        <dbReference type="Proteomes" id="UP001060215"/>
    </source>
</evidence>
<gene>
    <name evidence="1" type="ORF">LOK49_LG12G01345</name>
</gene>
<organism evidence="1 2">
    <name type="scientific">Camellia lanceoleosa</name>
    <dbReference type="NCBI Taxonomy" id="1840588"/>
    <lineage>
        <taxon>Eukaryota</taxon>
        <taxon>Viridiplantae</taxon>
        <taxon>Streptophyta</taxon>
        <taxon>Embryophyta</taxon>
        <taxon>Tracheophyta</taxon>
        <taxon>Spermatophyta</taxon>
        <taxon>Magnoliopsida</taxon>
        <taxon>eudicotyledons</taxon>
        <taxon>Gunneridae</taxon>
        <taxon>Pentapetalae</taxon>
        <taxon>asterids</taxon>
        <taxon>Ericales</taxon>
        <taxon>Theaceae</taxon>
        <taxon>Camellia</taxon>
    </lineage>
</organism>
<keyword evidence="2" id="KW-1185">Reference proteome</keyword>
<protein>
    <submittedName>
        <fullName evidence="1">Uncharacterized protein</fullName>
    </submittedName>
</protein>
<proteinExistence type="predicted"/>
<dbReference type="Proteomes" id="UP001060215">
    <property type="component" value="Chromosome 13"/>
</dbReference>
<comment type="caution">
    <text evidence="1">The sequence shown here is derived from an EMBL/GenBank/DDBJ whole genome shotgun (WGS) entry which is preliminary data.</text>
</comment>
<name>A0ACC0FNX2_9ERIC</name>
<accession>A0ACC0FNX2</accession>